<dbReference type="CDD" id="cd00371">
    <property type="entry name" value="HMA"/>
    <property type="match status" value="1"/>
</dbReference>
<organism evidence="5 6">
    <name type="scientific">Littorina saxatilis</name>
    <dbReference type="NCBI Taxonomy" id="31220"/>
    <lineage>
        <taxon>Eukaryota</taxon>
        <taxon>Metazoa</taxon>
        <taxon>Spiralia</taxon>
        <taxon>Lophotrochozoa</taxon>
        <taxon>Mollusca</taxon>
        <taxon>Gastropoda</taxon>
        <taxon>Caenogastropoda</taxon>
        <taxon>Littorinimorpha</taxon>
        <taxon>Littorinoidea</taxon>
        <taxon>Littorinidae</taxon>
        <taxon>Littorina</taxon>
    </lineage>
</organism>
<protein>
    <recommendedName>
        <fullName evidence="3">Superoxide dismutase copper chaperone</fullName>
    </recommendedName>
</protein>
<dbReference type="AlphaFoldDB" id="A0AAN9BDW0"/>
<accession>A0AAN9BDW0</accession>
<comment type="cofactor">
    <cofactor evidence="1">
        <name>Cu(2+)</name>
        <dbReference type="ChEBI" id="CHEBI:29036"/>
    </cofactor>
</comment>
<dbReference type="SUPFAM" id="SSF49329">
    <property type="entry name" value="Cu,Zn superoxide dismutase-like"/>
    <property type="match status" value="1"/>
</dbReference>
<dbReference type="Gene3D" id="2.60.40.200">
    <property type="entry name" value="Superoxide dismutase, copper/zinc binding domain"/>
    <property type="match status" value="1"/>
</dbReference>
<dbReference type="Proteomes" id="UP001374579">
    <property type="component" value="Unassembled WGS sequence"/>
</dbReference>
<dbReference type="InterPro" id="IPR001424">
    <property type="entry name" value="SOD_Cu_Zn_dom"/>
</dbReference>
<reference evidence="5 6" key="1">
    <citation type="submission" date="2024-02" db="EMBL/GenBank/DDBJ databases">
        <title>Chromosome-scale genome assembly of the rough periwinkle Littorina saxatilis.</title>
        <authorList>
            <person name="De Jode A."/>
            <person name="Faria R."/>
            <person name="Formenti G."/>
            <person name="Sims Y."/>
            <person name="Smith T.P."/>
            <person name="Tracey A."/>
            <person name="Wood J.M.D."/>
            <person name="Zagrodzka Z.B."/>
            <person name="Johannesson K."/>
            <person name="Butlin R.K."/>
            <person name="Leder E.H."/>
        </authorList>
    </citation>
    <scope>NUCLEOTIDE SEQUENCE [LARGE SCALE GENOMIC DNA]</scope>
    <source>
        <strain evidence="5">Snail1</strain>
        <tissue evidence="5">Muscle</tissue>
    </source>
</reference>
<evidence type="ECO:0000256" key="1">
    <source>
        <dbReference type="ARBA" id="ARBA00001973"/>
    </source>
</evidence>
<proteinExistence type="inferred from homology"/>
<dbReference type="InterPro" id="IPR036423">
    <property type="entry name" value="SOD-like_Cu/Zn_dom_sf"/>
</dbReference>
<dbReference type="EMBL" id="JBAMIC010000008">
    <property type="protein sequence ID" value="KAK7103296.1"/>
    <property type="molecule type" value="Genomic_DNA"/>
</dbReference>
<evidence type="ECO:0000256" key="3">
    <source>
        <dbReference type="ARBA" id="ARBA00032899"/>
    </source>
</evidence>
<dbReference type="PROSITE" id="PS50846">
    <property type="entry name" value="HMA_2"/>
    <property type="match status" value="1"/>
</dbReference>
<dbReference type="InterPro" id="IPR036163">
    <property type="entry name" value="HMA_dom_sf"/>
</dbReference>
<evidence type="ECO:0000313" key="5">
    <source>
        <dbReference type="EMBL" id="KAK7103296.1"/>
    </source>
</evidence>
<dbReference type="Pfam" id="PF00403">
    <property type="entry name" value="HMA"/>
    <property type="match status" value="1"/>
</dbReference>
<comment type="similarity">
    <text evidence="2">In the C-terminal section; belongs to the Cu-Zn superoxide dismutase family.</text>
</comment>
<comment type="caution">
    <text evidence="5">The sequence shown here is derived from an EMBL/GenBank/DDBJ whole genome shotgun (WGS) entry which is preliminary data.</text>
</comment>
<evidence type="ECO:0000259" key="4">
    <source>
        <dbReference type="PROSITE" id="PS50846"/>
    </source>
</evidence>
<evidence type="ECO:0000313" key="6">
    <source>
        <dbReference type="Proteomes" id="UP001374579"/>
    </source>
</evidence>
<name>A0AAN9BDW0_9CAEN</name>
<dbReference type="GO" id="GO:0005507">
    <property type="term" value="F:copper ion binding"/>
    <property type="evidence" value="ECO:0007669"/>
    <property type="project" value="InterPro"/>
</dbReference>
<dbReference type="PANTHER" id="PTHR10003">
    <property type="entry name" value="SUPEROXIDE DISMUTASE CU-ZN -RELATED"/>
    <property type="match status" value="1"/>
</dbReference>
<dbReference type="Pfam" id="PF00080">
    <property type="entry name" value="Sod_Cu"/>
    <property type="match status" value="1"/>
</dbReference>
<dbReference type="GO" id="GO:0006801">
    <property type="term" value="P:superoxide metabolic process"/>
    <property type="evidence" value="ECO:0007669"/>
    <property type="project" value="InterPro"/>
</dbReference>
<dbReference type="InterPro" id="IPR006121">
    <property type="entry name" value="HMA_dom"/>
</dbReference>
<feature type="domain" description="HMA" evidence="4">
    <location>
        <begin position="4"/>
        <end position="67"/>
    </location>
</feature>
<gene>
    <name evidence="5" type="ORF">V1264_018225</name>
</gene>
<dbReference type="Gene3D" id="3.30.70.100">
    <property type="match status" value="1"/>
</dbReference>
<evidence type="ECO:0000256" key="2">
    <source>
        <dbReference type="ARBA" id="ARBA00025798"/>
    </source>
</evidence>
<dbReference type="InterPro" id="IPR024134">
    <property type="entry name" value="SOD_Cu/Zn_/chaperone"/>
</dbReference>
<keyword evidence="6" id="KW-1185">Reference proteome</keyword>
<dbReference type="SUPFAM" id="SSF55008">
    <property type="entry name" value="HMA, heavy metal-associated domain"/>
    <property type="match status" value="1"/>
</dbReference>
<sequence>MATSAKLEFAVQMTCQACVDAVTKALEEKDGVKSVDVSLDRGIVIVETTMPSDAVKSTIESTGRLAVLLGMGGSNQSQWGAAVAAMNVGSERSKGVVRMVQTSDETCVFEGTIDGLPPGRHALCVHEMGDISKGCSSCGEVLGAGLSEKAKGMLSELDVGKDGRAMFRLDNTDLKVWDLIGRSVIVHQGTDPNASNRLVCGIIARSSGLFQNSKRLCACDGVSIWEERDKPLAGDGRTNYPFRN</sequence>